<comment type="similarity">
    <text evidence="1">Belongs to the bacterial solute-binding protein 1 family.</text>
</comment>
<keyword evidence="2" id="KW-0813">Transport</keyword>
<gene>
    <name evidence="5" type="ORF">E2R54_12405</name>
</gene>
<feature type="chain" id="PRO_5020879550" evidence="4">
    <location>
        <begin position="23"/>
        <end position="422"/>
    </location>
</feature>
<evidence type="ECO:0000313" key="5">
    <source>
        <dbReference type="EMBL" id="TDL43970.1"/>
    </source>
</evidence>
<reference evidence="5 6" key="1">
    <citation type="submission" date="2019-03" db="EMBL/GenBank/DDBJ databases">
        <title>Genome Sequencing and Assembly of Various Microbes Isolated from Partially Reclaimed Soil and Acid Mine Drainage (AMD) Site.</title>
        <authorList>
            <person name="Steinbock B."/>
            <person name="Bechtold R."/>
            <person name="Sevigny J.L."/>
            <person name="Thomas D."/>
            <person name="Cuthill L.R."/>
            <person name="Aveiro Johannsen E.J."/>
            <person name="Thomas K."/>
            <person name="Ghosh A."/>
        </authorList>
    </citation>
    <scope>NUCLEOTIDE SEQUENCE [LARGE SCALE GENOMIC DNA]</scope>
    <source>
        <strain evidence="5 6">F-B2</strain>
    </source>
</reference>
<dbReference type="PROSITE" id="PS51257">
    <property type="entry name" value="PROKAR_LIPOPROTEIN"/>
    <property type="match status" value="1"/>
</dbReference>
<dbReference type="GO" id="GO:0042956">
    <property type="term" value="P:maltodextrin transmembrane transport"/>
    <property type="evidence" value="ECO:0007669"/>
    <property type="project" value="TreeGrafter"/>
</dbReference>
<evidence type="ECO:0000256" key="3">
    <source>
        <dbReference type="ARBA" id="ARBA00022729"/>
    </source>
</evidence>
<evidence type="ECO:0000256" key="4">
    <source>
        <dbReference type="SAM" id="SignalP"/>
    </source>
</evidence>
<dbReference type="EMBL" id="SMZX01000002">
    <property type="protein sequence ID" value="TDL43970.1"/>
    <property type="molecule type" value="Genomic_DNA"/>
</dbReference>
<dbReference type="Pfam" id="PF13416">
    <property type="entry name" value="SBP_bac_8"/>
    <property type="match status" value="1"/>
</dbReference>
<name>A0A4V3B3A2_9MICO</name>
<proteinExistence type="inferred from homology"/>
<accession>A0A4V3B3A2</accession>
<keyword evidence="3 4" id="KW-0732">Signal</keyword>
<protein>
    <submittedName>
        <fullName evidence="5">Extracellular solute-binding protein</fullName>
    </submittedName>
</protein>
<dbReference type="GO" id="GO:0015768">
    <property type="term" value="P:maltose transport"/>
    <property type="evidence" value="ECO:0007669"/>
    <property type="project" value="TreeGrafter"/>
</dbReference>
<organism evidence="5 6">
    <name type="scientific">Microbacterium oleivorans</name>
    <dbReference type="NCBI Taxonomy" id="273677"/>
    <lineage>
        <taxon>Bacteria</taxon>
        <taxon>Bacillati</taxon>
        <taxon>Actinomycetota</taxon>
        <taxon>Actinomycetes</taxon>
        <taxon>Micrococcales</taxon>
        <taxon>Microbacteriaceae</taxon>
        <taxon>Microbacterium</taxon>
    </lineage>
</organism>
<dbReference type="GO" id="GO:0055052">
    <property type="term" value="C:ATP-binding cassette (ABC) transporter complex, substrate-binding subunit-containing"/>
    <property type="evidence" value="ECO:0007669"/>
    <property type="project" value="TreeGrafter"/>
</dbReference>
<dbReference type="PANTHER" id="PTHR30061">
    <property type="entry name" value="MALTOSE-BINDING PERIPLASMIC PROTEIN"/>
    <property type="match status" value="1"/>
</dbReference>
<evidence type="ECO:0000256" key="1">
    <source>
        <dbReference type="ARBA" id="ARBA00008520"/>
    </source>
</evidence>
<dbReference type="STRING" id="273677.BW34_02045"/>
<dbReference type="GO" id="GO:1901982">
    <property type="term" value="F:maltose binding"/>
    <property type="evidence" value="ECO:0007669"/>
    <property type="project" value="TreeGrafter"/>
</dbReference>
<dbReference type="PANTHER" id="PTHR30061:SF50">
    <property type="entry name" value="MALTOSE_MALTODEXTRIN-BINDING PERIPLASMIC PROTEIN"/>
    <property type="match status" value="1"/>
</dbReference>
<sequence>MRHSRRLVALGGVGLAATLALAGCGGSGFDDGPAASGGADGADGGGLTSSDDALTIMIGSSGDAETAAVKEAVAAWSKDSGVDAEVIAATDLTQQLSQGFAGGNPPDLFYLATELLAGYADNGSVIAYGDQLENKDDFYPSLVTNFTYDDEFYCAPKDFSTLQLIINKNLWDDAGLTDADIPTDWDSLAAAAKKLTSGDTTGLVFSGEYQRVGAFMAEAGGRLVSEDGATAVADSRENTDALAYVKEHLADGTFAYAADVGAGWGGEAFGKQLGAMTIEGNWITGALGDYPDVDPLVVGLPAGPAGKGTLQFTNCWGMAADSPNQEAALSLVEYLTTAEQQLAFSKAFGPMPSVQSAADQWTTDNPELAAFLAGADYAQGVPTNDGVSDVFTDFNAQLATLKDGDPATILQSVQSNLEAIVG</sequence>
<dbReference type="InterPro" id="IPR006059">
    <property type="entry name" value="SBP"/>
</dbReference>
<dbReference type="RefSeq" id="WP_133399947.1">
    <property type="nucleotide sequence ID" value="NZ_SMZX01000002.1"/>
</dbReference>
<dbReference type="Proteomes" id="UP000295633">
    <property type="component" value="Unassembled WGS sequence"/>
</dbReference>
<dbReference type="Gene3D" id="3.40.190.10">
    <property type="entry name" value="Periplasmic binding protein-like II"/>
    <property type="match status" value="1"/>
</dbReference>
<feature type="signal peptide" evidence="4">
    <location>
        <begin position="1"/>
        <end position="22"/>
    </location>
</feature>
<dbReference type="SUPFAM" id="SSF53850">
    <property type="entry name" value="Periplasmic binding protein-like II"/>
    <property type="match status" value="1"/>
</dbReference>
<evidence type="ECO:0000256" key="2">
    <source>
        <dbReference type="ARBA" id="ARBA00022448"/>
    </source>
</evidence>
<dbReference type="AlphaFoldDB" id="A0A4V3B3A2"/>
<comment type="caution">
    <text evidence="5">The sequence shown here is derived from an EMBL/GenBank/DDBJ whole genome shotgun (WGS) entry which is preliminary data.</text>
</comment>
<evidence type="ECO:0000313" key="6">
    <source>
        <dbReference type="Proteomes" id="UP000295633"/>
    </source>
</evidence>